<dbReference type="GeneID" id="92744245"/>
<evidence type="ECO:0000256" key="8">
    <source>
        <dbReference type="ARBA" id="ARBA00022692"/>
    </source>
</evidence>
<evidence type="ECO:0000256" key="9">
    <source>
        <dbReference type="ARBA" id="ARBA00022989"/>
    </source>
</evidence>
<comment type="subcellular location">
    <subcellularLocation>
        <location evidence="2 12">Cell inner membrane</location>
        <topology evidence="2 12">Multi-pass membrane protein</topology>
    </subcellularLocation>
    <subcellularLocation>
        <location evidence="11">Cell membrane</location>
        <topology evidence="11">Multi-pass membrane protein</topology>
    </subcellularLocation>
</comment>
<dbReference type="InterPro" id="IPR000515">
    <property type="entry name" value="MetI-like"/>
</dbReference>
<dbReference type="RefSeq" id="WP_039196030.1">
    <property type="nucleotide sequence ID" value="NZ_LR134310.1"/>
</dbReference>
<dbReference type="InterPro" id="IPR047103">
    <property type="entry name" value="MalF_P2_sf"/>
</dbReference>
<protein>
    <recommendedName>
        <fullName evidence="12">Maltose/maltodextrin transport system permease protein</fullName>
    </recommendedName>
</protein>
<dbReference type="EMBL" id="LR134310">
    <property type="protein sequence ID" value="VEE92013.1"/>
    <property type="molecule type" value="Genomic_DNA"/>
</dbReference>
<comment type="similarity">
    <text evidence="3 12">Belongs to the binding-protein-dependent transport system permease family. MalFG subfamily.</text>
</comment>
<gene>
    <name evidence="14" type="primary">malF</name>
    <name evidence="14" type="ORF">NCTC8529_01636</name>
</gene>
<dbReference type="PANTHER" id="PTHR47314:SF1">
    <property type="entry name" value="MALTOSE_MALTODEXTRIN TRANSPORT SYSTEM PERMEASE PROTEIN MALF"/>
    <property type="match status" value="1"/>
</dbReference>
<feature type="transmembrane region" description="Helical" evidence="11">
    <location>
        <begin position="428"/>
        <end position="449"/>
    </location>
</feature>
<dbReference type="Pfam" id="PF00528">
    <property type="entry name" value="BPD_transp_1"/>
    <property type="match status" value="1"/>
</dbReference>
<dbReference type="Pfam" id="PF20872">
    <property type="entry name" value="MalF_N_TM"/>
    <property type="match status" value="1"/>
</dbReference>
<dbReference type="InterPro" id="IPR029345">
    <property type="entry name" value="MalF_P2"/>
</dbReference>
<dbReference type="PROSITE" id="PS50928">
    <property type="entry name" value="ABC_TM1"/>
    <property type="match status" value="1"/>
</dbReference>
<dbReference type="Gene3D" id="1.10.3720.10">
    <property type="entry name" value="MetI-like"/>
    <property type="match status" value="1"/>
</dbReference>
<feature type="transmembrane region" description="Helical" evidence="11">
    <location>
        <begin position="317"/>
        <end position="338"/>
    </location>
</feature>
<evidence type="ECO:0000256" key="10">
    <source>
        <dbReference type="ARBA" id="ARBA00023136"/>
    </source>
</evidence>
<dbReference type="GO" id="GO:0042956">
    <property type="term" value="P:maltodextrin transmembrane transport"/>
    <property type="evidence" value="ECO:0007669"/>
    <property type="project" value="TreeGrafter"/>
</dbReference>
<dbReference type="InterPro" id="IPR048464">
    <property type="entry name" value="MalF_N_TM"/>
</dbReference>
<keyword evidence="5" id="KW-1003">Cell membrane</keyword>
<dbReference type="FunFam" id="1.10.3720.10:FF:000030">
    <property type="entry name" value="Maltose ABC transporter permease MalF"/>
    <property type="match status" value="1"/>
</dbReference>
<keyword evidence="6 12" id="KW-0997">Cell inner membrane</keyword>
<proteinExistence type="inferred from homology"/>
<name>A0AAX3FKD6_ACTEU</name>
<dbReference type="GO" id="GO:0015423">
    <property type="term" value="F:ABC-type maltose transporter activity"/>
    <property type="evidence" value="ECO:0007669"/>
    <property type="project" value="TreeGrafter"/>
</dbReference>
<accession>A0AAX3FKD6</accession>
<dbReference type="SUPFAM" id="SSF160964">
    <property type="entry name" value="MalF N-terminal region-like"/>
    <property type="match status" value="1"/>
</dbReference>
<organism evidence="14 15">
    <name type="scientific">Actinobacillus equuli</name>
    <dbReference type="NCBI Taxonomy" id="718"/>
    <lineage>
        <taxon>Bacteria</taxon>
        <taxon>Pseudomonadati</taxon>
        <taxon>Pseudomonadota</taxon>
        <taxon>Gammaproteobacteria</taxon>
        <taxon>Pasteurellales</taxon>
        <taxon>Pasteurellaceae</taxon>
        <taxon>Actinobacillus</taxon>
    </lineage>
</organism>
<evidence type="ECO:0000313" key="15">
    <source>
        <dbReference type="Proteomes" id="UP000268529"/>
    </source>
</evidence>
<evidence type="ECO:0000256" key="11">
    <source>
        <dbReference type="RuleBase" id="RU363032"/>
    </source>
</evidence>
<keyword evidence="4 11" id="KW-0813">Transport</keyword>
<evidence type="ECO:0000256" key="3">
    <source>
        <dbReference type="ARBA" id="ARBA00009047"/>
    </source>
</evidence>
<comment type="function">
    <text evidence="1 12">Part of the ABC transporter complex MalEFGK involved in maltose/maltodextrin import. Probably responsible for the translocation of the substrate across the membrane.</text>
</comment>
<feature type="transmembrane region" description="Helical" evidence="11">
    <location>
        <begin position="372"/>
        <end position="394"/>
    </location>
</feature>
<dbReference type="Gene3D" id="1.20.58.370">
    <property type="entry name" value="MalF N-terminal region-like"/>
    <property type="match status" value="1"/>
</dbReference>
<evidence type="ECO:0000256" key="2">
    <source>
        <dbReference type="ARBA" id="ARBA00004429"/>
    </source>
</evidence>
<dbReference type="NCBIfam" id="NF008232">
    <property type="entry name" value="PRK10999.1"/>
    <property type="match status" value="1"/>
</dbReference>
<evidence type="ECO:0000256" key="6">
    <source>
        <dbReference type="ARBA" id="ARBA00022519"/>
    </source>
</evidence>
<evidence type="ECO:0000313" key="14">
    <source>
        <dbReference type="EMBL" id="VEE92013.1"/>
    </source>
</evidence>
<feature type="domain" description="ABC transmembrane type-1" evidence="13">
    <location>
        <begin position="283"/>
        <end position="507"/>
    </location>
</feature>
<sequence length="516" mass="58302">MQALKTVTPSQSWAKRLFIGLLYLLSFYLVFTIYLQGEILFALLVLVVVTAGIYIFSNRSTYHWRYVYPGVAAMGIFVLFPLICTVVIAFTNYSGSNQLSFEQVLRNLQSQTYAAGERLDFKLIEVNNNQYQIALTSKESQKNYLSDPLVLNDLASEITVNEVEQFPAGNIAPLKAITQNRQNLQSVKLVLPTEQKLTMSSLRQFAEQKARYTYDENREILTNNETQERYKANDEIGFFQKVDAQNNFIDSRLEPGYTVTTGWHNFIKILTDDGVQEPFIKIFIWTVVFALLTVIFTTLLGMIFASLVQWEALQGKAIYRLLLILPYAVPGFISILVFKGLFNQSFGEINLILNQLFGIRPEWFNDPFLAKAMLLIVNTWLGYPYMMIVCMGLLKAIPHDLYEASAIDGASVWQNFTKITMPLLIKPLMPLMIASFAFNFNNFVLIQLLTNGGPNMVGTTTPAGHTDLLVSYTYRIAFEGSGTQDFGLAAAIAVIIFLLVSGLALFQIRMTKLSQD</sequence>
<dbReference type="SUPFAM" id="SSF161098">
    <property type="entry name" value="MetI-like"/>
    <property type="match status" value="1"/>
</dbReference>
<dbReference type="CDD" id="cd06261">
    <property type="entry name" value="TM_PBP2"/>
    <property type="match status" value="1"/>
</dbReference>
<dbReference type="InterPro" id="IPR035277">
    <property type="entry name" value="MalF_N"/>
</dbReference>
<evidence type="ECO:0000256" key="5">
    <source>
        <dbReference type="ARBA" id="ARBA00022475"/>
    </source>
</evidence>
<feature type="transmembrane region" description="Helical" evidence="11">
    <location>
        <begin position="39"/>
        <end position="56"/>
    </location>
</feature>
<dbReference type="AlphaFoldDB" id="A0AAX3FKD6"/>
<keyword evidence="7 12" id="KW-0762">Sugar transport</keyword>
<comment type="subunit">
    <text evidence="12">The complex is composed of two ATP-binding proteins (MalK), two transmembrane proteins (MalG and MalF) and a solute-binding protein (MalE).</text>
</comment>
<dbReference type="Proteomes" id="UP000268529">
    <property type="component" value="Chromosome"/>
</dbReference>
<feature type="transmembrane region" description="Helical" evidence="11">
    <location>
        <begin position="68"/>
        <end position="90"/>
    </location>
</feature>
<evidence type="ECO:0000256" key="1">
    <source>
        <dbReference type="ARBA" id="ARBA00002264"/>
    </source>
</evidence>
<keyword evidence="10 11" id="KW-0472">Membrane</keyword>
<evidence type="ECO:0000256" key="4">
    <source>
        <dbReference type="ARBA" id="ARBA00022448"/>
    </source>
</evidence>
<feature type="transmembrane region" description="Helical" evidence="11">
    <location>
        <begin position="12"/>
        <end position="33"/>
    </location>
</feature>
<feature type="transmembrane region" description="Helical" evidence="11">
    <location>
        <begin position="486"/>
        <end position="506"/>
    </location>
</feature>
<evidence type="ECO:0000259" key="13">
    <source>
        <dbReference type="PROSITE" id="PS50928"/>
    </source>
</evidence>
<evidence type="ECO:0000256" key="12">
    <source>
        <dbReference type="RuleBase" id="RU367050"/>
    </source>
</evidence>
<dbReference type="GO" id="GO:1990060">
    <property type="term" value="C:maltose transport complex"/>
    <property type="evidence" value="ECO:0007669"/>
    <property type="project" value="TreeGrafter"/>
</dbReference>
<keyword evidence="8 11" id="KW-0812">Transmembrane</keyword>
<evidence type="ECO:0000256" key="7">
    <source>
        <dbReference type="ARBA" id="ARBA00022597"/>
    </source>
</evidence>
<dbReference type="Gene3D" id="3.10.650.10">
    <property type="entry name" value="MalF N-terminal region-like"/>
    <property type="match status" value="1"/>
</dbReference>
<keyword evidence="9 11" id="KW-1133">Transmembrane helix</keyword>
<feature type="transmembrane region" description="Helical" evidence="11">
    <location>
        <begin position="282"/>
        <end position="305"/>
    </location>
</feature>
<dbReference type="InterPro" id="IPR035906">
    <property type="entry name" value="MetI-like_sf"/>
</dbReference>
<dbReference type="PANTHER" id="PTHR47314">
    <property type="entry name" value="MALTOSE/MALTODEXTRIN TRANSPORT SYSTEM PERMEASE PROTEIN MALF"/>
    <property type="match status" value="1"/>
</dbReference>
<reference evidence="14 15" key="1">
    <citation type="submission" date="2018-12" db="EMBL/GenBank/DDBJ databases">
        <authorList>
            <consortium name="Pathogen Informatics"/>
        </authorList>
    </citation>
    <scope>NUCLEOTIDE SEQUENCE [LARGE SCALE GENOMIC DNA]</scope>
    <source>
        <strain evidence="14 15">NCTC8529</strain>
    </source>
</reference>
<dbReference type="Gene3D" id="2.40.430.10">
    <property type="entry name" value="D-maltodextrin-binding protein, MBP"/>
    <property type="match status" value="1"/>
</dbReference>
<dbReference type="Pfam" id="PF14785">
    <property type="entry name" value="MalF_P2"/>
    <property type="match status" value="1"/>
</dbReference>